<keyword evidence="1" id="KW-0812">Transmembrane</keyword>
<dbReference type="Proteomes" id="UP000280668">
    <property type="component" value="Unassembled WGS sequence"/>
</dbReference>
<accession>A0A3N2BDM6</accession>
<keyword evidence="1" id="KW-1133">Transmembrane helix</keyword>
<keyword evidence="3" id="KW-1185">Reference proteome</keyword>
<organism evidence="2 3">
    <name type="scientific">Bogoriella caseilytica</name>
    <dbReference type="NCBI Taxonomy" id="56055"/>
    <lineage>
        <taxon>Bacteria</taxon>
        <taxon>Bacillati</taxon>
        <taxon>Actinomycetota</taxon>
        <taxon>Actinomycetes</taxon>
        <taxon>Micrococcales</taxon>
        <taxon>Bogoriellaceae</taxon>
        <taxon>Bogoriella</taxon>
    </lineage>
</organism>
<protein>
    <submittedName>
        <fullName evidence="2">Uncharacterized protein</fullName>
    </submittedName>
</protein>
<dbReference type="AlphaFoldDB" id="A0A3N2BDM6"/>
<dbReference type="EMBL" id="RKHK01000001">
    <property type="protein sequence ID" value="ROR73349.1"/>
    <property type="molecule type" value="Genomic_DNA"/>
</dbReference>
<reference evidence="2 3" key="1">
    <citation type="submission" date="2018-11" db="EMBL/GenBank/DDBJ databases">
        <title>Sequencing the genomes of 1000 actinobacteria strains.</title>
        <authorList>
            <person name="Klenk H.-P."/>
        </authorList>
    </citation>
    <scope>NUCLEOTIDE SEQUENCE [LARGE SCALE GENOMIC DNA]</scope>
    <source>
        <strain evidence="2 3">DSM 11294</strain>
    </source>
</reference>
<comment type="caution">
    <text evidence="2">The sequence shown here is derived from an EMBL/GenBank/DDBJ whole genome shotgun (WGS) entry which is preliminary data.</text>
</comment>
<feature type="transmembrane region" description="Helical" evidence="1">
    <location>
        <begin position="12"/>
        <end position="36"/>
    </location>
</feature>
<evidence type="ECO:0000256" key="1">
    <source>
        <dbReference type="SAM" id="Phobius"/>
    </source>
</evidence>
<gene>
    <name evidence="2" type="ORF">EDD31_1726</name>
</gene>
<evidence type="ECO:0000313" key="3">
    <source>
        <dbReference type="Proteomes" id="UP000280668"/>
    </source>
</evidence>
<keyword evidence="1" id="KW-0472">Membrane</keyword>
<sequence>MAKRTYHQRQKYWRRVEFSTLAILILTLGFLLYVLLT</sequence>
<name>A0A3N2BDM6_9MICO</name>
<evidence type="ECO:0000313" key="2">
    <source>
        <dbReference type="EMBL" id="ROR73349.1"/>
    </source>
</evidence>
<proteinExistence type="predicted"/>